<sequence>MSQMSFSDFEYAGKRKQTRRERFLAEMEQVVPWSGLVALIEPHYPKAGGGRKPYPLETMLRIHLLQNWFSLSDPAMEEALYEITSMRQFARLTLSAPIPEDTTIMNFRHLLEKHQLAACILETINAYLRDKGLSLRQGTIVDATIIHAPSSTKNKEGKRDPEMHQTKKGNQYFFGMKAHIGADAESGLVHHVHGTAANVADVTEVAQLLHGEENVVCADAGYTGVEKRPEHEGRQVIWQSLPAAAPTNT</sequence>
<evidence type="ECO:0000256" key="1">
    <source>
        <dbReference type="ARBA" id="ARBA00003544"/>
    </source>
</evidence>
<reference evidence="8" key="1">
    <citation type="submission" date="2020-02" db="EMBL/GenBank/DDBJ databases">
        <authorList>
            <person name="Zhou D."/>
        </authorList>
    </citation>
    <scope>NUCLEOTIDE SEQUENCE</scope>
    <source>
        <strain evidence="8">15420352</strain>
        <plasmid evidence="8">p420352-strA</plasmid>
    </source>
</reference>
<dbReference type="InterPro" id="IPR008490">
    <property type="entry name" value="Transposase_InsH_N"/>
</dbReference>
<keyword evidence="5" id="KW-0233">DNA recombination</keyword>
<keyword evidence="3" id="KW-0815">Transposition</keyword>
<dbReference type="GO" id="GO:0003677">
    <property type="term" value="F:DNA binding"/>
    <property type="evidence" value="ECO:0007669"/>
    <property type="project" value="UniProtKB-KW"/>
</dbReference>
<geneLocation type="plasmid" evidence="8">
    <name>p420352-strA</name>
</geneLocation>
<keyword evidence="4" id="KW-0238">DNA-binding</keyword>
<dbReference type="GO" id="GO:0006313">
    <property type="term" value="P:DNA transposition"/>
    <property type="evidence" value="ECO:0007669"/>
    <property type="project" value="InterPro"/>
</dbReference>
<evidence type="ECO:0000259" key="7">
    <source>
        <dbReference type="Pfam" id="PF05598"/>
    </source>
</evidence>
<dbReference type="PANTHER" id="PTHR35604">
    <property type="entry name" value="TRANSPOSASE INSH FOR INSERTION SEQUENCE ELEMENT IS5A-RELATED"/>
    <property type="match status" value="1"/>
</dbReference>
<feature type="domain" description="Transposase IS4-like" evidence="6">
    <location>
        <begin position="136"/>
        <end position="239"/>
    </location>
</feature>
<evidence type="ECO:0000256" key="3">
    <source>
        <dbReference type="ARBA" id="ARBA00022578"/>
    </source>
</evidence>
<dbReference type="InterPro" id="IPR002559">
    <property type="entry name" value="Transposase_11"/>
</dbReference>
<dbReference type="EMBL" id="MT074087">
    <property type="protein sequence ID" value="QOQ30741.1"/>
    <property type="molecule type" value="Genomic_DNA"/>
</dbReference>
<keyword evidence="8" id="KW-0614">Plasmid</keyword>
<evidence type="ECO:0000259" key="6">
    <source>
        <dbReference type="Pfam" id="PF01609"/>
    </source>
</evidence>
<dbReference type="GO" id="GO:0004803">
    <property type="term" value="F:transposase activity"/>
    <property type="evidence" value="ECO:0007669"/>
    <property type="project" value="InterPro"/>
</dbReference>
<evidence type="ECO:0000256" key="4">
    <source>
        <dbReference type="ARBA" id="ARBA00023125"/>
    </source>
</evidence>
<dbReference type="AlphaFoldDB" id="A0A7M1HY24"/>
<evidence type="ECO:0000256" key="5">
    <source>
        <dbReference type="ARBA" id="ARBA00023172"/>
    </source>
</evidence>
<dbReference type="Pfam" id="PF01609">
    <property type="entry name" value="DDE_Tnp_1"/>
    <property type="match status" value="1"/>
</dbReference>
<protein>
    <submittedName>
        <fullName evidence="8">Mobile element protein</fullName>
    </submittedName>
</protein>
<dbReference type="InterPro" id="IPR047959">
    <property type="entry name" value="Transpos_IS5"/>
</dbReference>
<evidence type="ECO:0000313" key="8">
    <source>
        <dbReference type="EMBL" id="QOQ30741.1"/>
    </source>
</evidence>
<comment type="function">
    <text evidence="1">Involved in the transposition of the insertion sequence IS5.</text>
</comment>
<dbReference type="Pfam" id="PF05598">
    <property type="entry name" value="DUF772"/>
    <property type="match status" value="1"/>
</dbReference>
<comment type="similarity">
    <text evidence="2">Belongs to the transposase 11 family.</text>
</comment>
<name>A0A7M1HY24_PSEPU</name>
<organism evidence="8">
    <name type="scientific">Pseudomonas putida</name>
    <name type="common">Arthrobacter siderocapsulatus</name>
    <dbReference type="NCBI Taxonomy" id="303"/>
    <lineage>
        <taxon>Bacteria</taxon>
        <taxon>Pseudomonadati</taxon>
        <taxon>Pseudomonadota</taxon>
        <taxon>Gammaproteobacteria</taxon>
        <taxon>Pseudomonadales</taxon>
        <taxon>Pseudomonadaceae</taxon>
        <taxon>Pseudomonas</taxon>
    </lineage>
</organism>
<feature type="domain" description="Transposase InsH N-terminal" evidence="7">
    <location>
        <begin position="17"/>
        <end position="109"/>
    </location>
</feature>
<proteinExistence type="inferred from homology"/>
<accession>A0A7M1HY24</accession>
<dbReference type="NCBIfam" id="NF033581">
    <property type="entry name" value="transpos_IS5_4"/>
    <property type="match status" value="1"/>
</dbReference>
<dbReference type="PANTHER" id="PTHR35604:SF2">
    <property type="entry name" value="TRANSPOSASE INSH FOR INSERTION SEQUENCE ELEMENT IS5A-RELATED"/>
    <property type="match status" value="1"/>
</dbReference>
<evidence type="ECO:0000256" key="2">
    <source>
        <dbReference type="ARBA" id="ARBA00010075"/>
    </source>
</evidence>